<dbReference type="RefSeq" id="WP_377136428.1">
    <property type="nucleotide sequence ID" value="NZ_JBHSFI010000004.1"/>
</dbReference>
<dbReference type="PANTHER" id="PTHR43695:SF1">
    <property type="entry name" value="RHAMNOGALACTURONAN ACETYLESTERASE"/>
    <property type="match status" value="1"/>
</dbReference>
<feature type="signal peptide" evidence="3">
    <location>
        <begin position="1"/>
        <end position="22"/>
    </location>
</feature>
<feature type="domain" description="SGNH hydrolase-type esterase" evidence="4">
    <location>
        <begin position="53"/>
        <end position="238"/>
    </location>
</feature>
<dbReference type="InterPro" id="IPR013830">
    <property type="entry name" value="SGNH_hydro"/>
</dbReference>
<dbReference type="Gene3D" id="3.40.50.1110">
    <property type="entry name" value="SGNH hydrolase"/>
    <property type="match status" value="1"/>
</dbReference>
<dbReference type="Pfam" id="PF13472">
    <property type="entry name" value="Lipase_GDSL_2"/>
    <property type="match status" value="1"/>
</dbReference>
<feature type="chain" id="PRO_5047539601" evidence="3">
    <location>
        <begin position="23"/>
        <end position="281"/>
    </location>
</feature>
<dbReference type="PANTHER" id="PTHR43695">
    <property type="entry name" value="PUTATIVE (AFU_ORTHOLOGUE AFUA_2G17250)-RELATED"/>
    <property type="match status" value="1"/>
</dbReference>
<evidence type="ECO:0000313" key="6">
    <source>
        <dbReference type="Proteomes" id="UP001596011"/>
    </source>
</evidence>
<evidence type="ECO:0000256" key="3">
    <source>
        <dbReference type="SAM" id="SignalP"/>
    </source>
</evidence>
<proteinExistence type="inferred from homology"/>
<sequence length="281" mass="30271">MTRRFMLAALVAGPLVLTTASAAPAAAPAREPAVRAVARTAREQHPLRIHIAGDSTAAQKYARAAPETGWGMALPWYVAARTEVLNHAMNGRSSRTFVEEGRLASILADLRAGDVLLVQFGHNDEKSDPLVHTDPWTTYQSFLRLYIDGARQRGAVPVLLTPAERWRFDADGNAVATHGRYPDAMRALAADEGVPLIDITAQTIARWQQLGPGPSRLNFLRTAEGVDDNTHFNATGAAVVGQMVARGLLATGVLAENALRRLDEAAPASWFTWPETVPAVA</sequence>
<dbReference type="EMBL" id="JBHSFI010000004">
    <property type="protein sequence ID" value="MFC4629417.1"/>
    <property type="molecule type" value="Genomic_DNA"/>
</dbReference>
<dbReference type="InterPro" id="IPR036514">
    <property type="entry name" value="SGNH_hydro_sf"/>
</dbReference>
<name>A0ABV9HGK1_9MICO</name>
<evidence type="ECO:0000259" key="4">
    <source>
        <dbReference type="Pfam" id="PF13472"/>
    </source>
</evidence>
<evidence type="ECO:0000256" key="2">
    <source>
        <dbReference type="ARBA" id="ARBA00022801"/>
    </source>
</evidence>
<evidence type="ECO:0000256" key="1">
    <source>
        <dbReference type="ARBA" id="ARBA00008668"/>
    </source>
</evidence>
<comment type="similarity">
    <text evidence="1">Belongs to the 'GDSL' lipolytic enzyme family.</text>
</comment>
<keyword evidence="6" id="KW-1185">Reference proteome</keyword>
<dbReference type="InterPro" id="IPR037459">
    <property type="entry name" value="RhgT-like"/>
</dbReference>
<organism evidence="5 6">
    <name type="scientific">Promicromonospora alba</name>
    <dbReference type="NCBI Taxonomy" id="1616110"/>
    <lineage>
        <taxon>Bacteria</taxon>
        <taxon>Bacillati</taxon>
        <taxon>Actinomycetota</taxon>
        <taxon>Actinomycetes</taxon>
        <taxon>Micrococcales</taxon>
        <taxon>Promicromonosporaceae</taxon>
        <taxon>Promicromonospora</taxon>
    </lineage>
</organism>
<protein>
    <submittedName>
        <fullName evidence="5">Rhamnogalacturonan acetylesterase</fullName>
    </submittedName>
</protein>
<dbReference type="CDD" id="cd01821">
    <property type="entry name" value="Rhamnogalacturan_acetylesterase_like"/>
    <property type="match status" value="1"/>
</dbReference>
<keyword evidence="3" id="KW-0732">Signal</keyword>
<reference evidence="6" key="1">
    <citation type="journal article" date="2019" name="Int. J. Syst. Evol. Microbiol.">
        <title>The Global Catalogue of Microorganisms (GCM) 10K type strain sequencing project: providing services to taxonomists for standard genome sequencing and annotation.</title>
        <authorList>
            <consortium name="The Broad Institute Genomics Platform"/>
            <consortium name="The Broad Institute Genome Sequencing Center for Infectious Disease"/>
            <person name="Wu L."/>
            <person name="Ma J."/>
        </authorList>
    </citation>
    <scope>NUCLEOTIDE SEQUENCE [LARGE SCALE GENOMIC DNA]</scope>
    <source>
        <strain evidence="6">CCUG 42722</strain>
    </source>
</reference>
<evidence type="ECO:0000313" key="5">
    <source>
        <dbReference type="EMBL" id="MFC4629417.1"/>
    </source>
</evidence>
<keyword evidence="2" id="KW-0378">Hydrolase</keyword>
<accession>A0ABV9HGK1</accession>
<dbReference type="SUPFAM" id="SSF52266">
    <property type="entry name" value="SGNH hydrolase"/>
    <property type="match status" value="1"/>
</dbReference>
<gene>
    <name evidence="5" type="ORF">ACFO6V_14325</name>
</gene>
<comment type="caution">
    <text evidence="5">The sequence shown here is derived from an EMBL/GenBank/DDBJ whole genome shotgun (WGS) entry which is preliminary data.</text>
</comment>
<dbReference type="Proteomes" id="UP001596011">
    <property type="component" value="Unassembled WGS sequence"/>
</dbReference>